<evidence type="ECO:0000256" key="4">
    <source>
        <dbReference type="ARBA" id="ARBA00022989"/>
    </source>
</evidence>
<evidence type="ECO:0000256" key="6">
    <source>
        <dbReference type="ARBA" id="ARBA00023180"/>
    </source>
</evidence>
<dbReference type="Gene3D" id="3.40.50.300">
    <property type="entry name" value="P-loop containing nucleotide triphosphate hydrolases"/>
    <property type="match status" value="1"/>
</dbReference>
<dbReference type="PANTHER" id="PTHR12812">
    <property type="entry name" value="HEPARAN SULFATE 6-O-SULFOTRANSFERASE 3"/>
    <property type="match status" value="1"/>
</dbReference>
<keyword evidence="2" id="KW-0808">Transferase</keyword>
<comment type="caution">
    <text evidence="7">The sequence shown here is derived from an EMBL/GenBank/DDBJ whole genome shotgun (WGS) entry which is preliminary data.</text>
</comment>
<keyword evidence="5" id="KW-0472">Membrane</keyword>
<evidence type="ECO:0000256" key="1">
    <source>
        <dbReference type="ARBA" id="ARBA00004167"/>
    </source>
</evidence>
<evidence type="ECO:0000256" key="2">
    <source>
        <dbReference type="ARBA" id="ARBA00022679"/>
    </source>
</evidence>
<comment type="subcellular location">
    <subcellularLocation>
        <location evidence="1">Membrane</location>
        <topology evidence="1">Single-pass membrane protein</topology>
    </subcellularLocation>
</comment>
<dbReference type="InterPro" id="IPR010635">
    <property type="entry name" value="Heparan_SO4-6-sulfoTrfase"/>
</dbReference>
<reference evidence="7 8" key="1">
    <citation type="submission" date="2022-06" db="EMBL/GenBank/DDBJ databases">
        <title>Endosaccharibacter gen. nov., sp. nov., endophytic bacteria isolated from sugarcane.</title>
        <authorList>
            <person name="Pitiwittayakul N."/>
            <person name="Yukphan P."/>
            <person name="Charoenyingcharoen P."/>
            <person name="Tanasupawat S."/>
        </authorList>
    </citation>
    <scope>NUCLEOTIDE SEQUENCE [LARGE SCALE GENOMIC DNA]</scope>
    <source>
        <strain evidence="7 8">KSS8</strain>
    </source>
</reference>
<dbReference type="Proteomes" id="UP001524587">
    <property type="component" value="Unassembled WGS sequence"/>
</dbReference>
<evidence type="ECO:0000256" key="5">
    <source>
        <dbReference type="ARBA" id="ARBA00023136"/>
    </source>
</evidence>
<name>A0ABT1W540_9PROT</name>
<dbReference type="SUPFAM" id="SSF52540">
    <property type="entry name" value="P-loop containing nucleoside triphosphate hydrolases"/>
    <property type="match status" value="1"/>
</dbReference>
<protein>
    <submittedName>
        <fullName evidence="7">Sulfotransferase family 2 domain-containing protein</fullName>
    </submittedName>
</protein>
<evidence type="ECO:0000313" key="7">
    <source>
        <dbReference type="EMBL" id="MCQ8277987.1"/>
    </source>
</evidence>
<dbReference type="RefSeq" id="WP_422863451.1">
    <property type="nucleotide sequence ID" value="NZ_JAMSKV010000004.1"/>
</dbReference>
<gene>
    <name evidence="7" type="ORF">NFI95_05950</name>
</gene>
<keyword evidence="3" id="KW-0812">Transmembrane</keyword>
<sequence>MLSETDIVAGYQWLLGRLPRPEEIAQCRGHFSQPTDEVIDFQHSLLQSDEFRNRRLLLQRGFALCRPELDRDRLAFVHIEKCGGTTLHAMLCTQFPPEQVCPERDASLGDWTINELARFSLFSGHFDRAYCASIPGRVRVLTMLREPKKRLFSLYRFWKSHRPHPMRDRYVLIPMAREMDAAAFFSHDEVRFHTLLRDGMAGQLTRSHGEWSIGVGHRLLDRPGDVLAQAIAVLDGMAGFGILERFEDSRRLLNAQLGLDMPEIAPRQVLDTLATTDDDFVTLPPEPVTPEIDALLDAMTEVDRPFYDHACAVFSRRMEALDRPRTPGWRPVMRFPSLARRR</sequence>
<dbReference type="PANTHER" id="PTHR12812:SF0">
    <property type="entry name" value="HEPARAN-SULFATE 6-O-SULFOTRANSFERASE"/>
    <property type="match status" value="1"/>
</dbReference>
<dbReference type="EMBL" id="JAMSKV010000004">
    <property type="protein sequence ID" value="MCQ8277987.1"/>
    <property type="molecule type" value="Genomic_DNA"/>
</dbReference>
<evidence type="ECO:0000256" key="3">
    <source>
        <dbReference type="ARBA" id="ARBA00022692"/>
    </source>
</evidence>
<accession>A0ABT1W540</accession>
<evidence type="ECO:0000313" key="8">
    <source>
        <dbReference type="Proteomes" id="UP001524587"/>
    </source>
</evidence>
<keyword evidence="6" id="KW-0325">Glycoprotein</keyword>
<keyword evidence="4" id="KW-1133">Transmembrane helix</keyword>
<keyword evidence="8" id="KW-1185">Reference proteome</keyword>
<dbReference type="InterPro" id="IPR027417">
    <property type="entry name" value="P-loop_NTPase"/>
</dbReference>
<proteinExistence type="predicted"/>
<organism evidence="7 8">
    <name type="scientific">Endosaccharibacter trunci</name>
    <dbReference type="NCBI Taxonomy" id="2812733"/>
    <lineage>
        <taxon>Bacteria</taxon>
        <taxon>Pseudomonadati</taxon>
        <taxon>Pseudomonadota</taxon>
        <taxon>Alphaproteobacteria</taxon>
        <taxon>Acetobacterales</taxon>
        <taxon>Acetobacteraceae</taxon>
        <taxon>Endosaccharibacter</taxon>
    </lineage>
</organism>